<evidence type="ECO:0000256" key="1">
    <source>
        <dbReference type="ARBA" id="ARBA00004141"/>
    </source>
</evidence>
<keyword evidence="4 6" id="KW-1133">Transmembrane helix</keyword>
<gene>
    <name evidence="8" type="ORF">AMON00008_LOCUS47821</name>
</gene>
<name>A0A7S4SBP0_9DINO</name>
<protein>
    <recommendedName>
        <fullName evidence="7">ABC-2 type transporter transmembrane domain-containing protein</fullName>
    </recommendedName>
</protein>
<evidence type="ECO:0000313" key="8">
    <source>
        <dbReference type="EMBL" id="CAE4640534.1"/>
    </source>
</evidence>
<organism evidence="8">
    <name type="scientific">Alexandrium monilatum</name>
    <dbReference type="NCBI Taxonomy" id="311494"/>
    <lineage>
        <taxon>Eukaryota</taxon>
        <taxon>Sar</taxon>
        <taxon>Alveolata</taxon>
        <taxon>Dinophyceae</taxon>
        <taxon>Gonyaulacales</taxon>
        <taxon>Pyrocystaceae</taxon>
        <taxon>Alexandrium</taxon>
    </lineage>
</organism>
<feature type="domain" description="ABC-2 type transporter transmembrane" evidence="7">
    <location>
        <begin position="22"/>
        <end position="222"/>
    </location>
</feature>
<dbReference type="GO" id="GO:0140359">
    <property type="term" value="F:ABC-type transporter activity"/>
    <property type="evidence" value="ECO:0007669"/>
    <property type="project" value="InterPro"/>
</dbReference>
<dbReference type="InterPro" id="IPR013525">
    <property type="entry name" value="ABC2_TM"/>
</dbReference>
<feature type="transmembrane region" description="Helical" evidence="6">
    <location>
        <begin position="113"/>
        <end position="140"/>
    </location>
</feature>
<keyword evidence="3 6" id="KW-0812">Transmembrane</keyword>
<evidence type="ECO:0000259" key="7">
    <source>
        <dbReference type="Pfam" id="PF01061"/>
    </source>
</evidence>
<dbReference type="PANTHER" id="PTHR48041">
    <property type="entry name" value="ABC TRANSPORTER G FAMILY MEMBER 28"/>
    <property type="match status" value="1"/>
</dbReference>
<evidence type="ECO:0000256" key="4">
    <source>
        <dbReference type="ARBA" id="ARBA00022989"/>
    </source>
</evidence>
<feature type="transmembrane region" description="Helical" evidence="6">
    <location>
        <begin position="152"/>
        <end position="173"/>
    </location>
</feature>
<reference evidence="8" key="1">
    <citation type="submission" date="2021-01" db="EMBL/GenBank/DDBJ databases">
        <authorList>
            <person name="Corre E."/>
            <person name="Pelletier E."/>
            <person name="Niang G."/>
            <person name="Scheremetjew M."/>
            <person name="Finn R."/>
            <person name="Kale V."/>
            <person name="Holt S."/>
            <person name="Cochrane G."/>
            <person name="Meng A."/>
            <person name="Brown T."/>
            <person name="Cohen L."/>
        </authorList>
    </citation>
    <scope>NUCLEOTIDE SEQUENCE</scope>
    <source>
        <strain evidence="8">CCMP3105</strain>
    </source>
</reference>
<feature type="transmembrane region" description="Helical" evidence="6">
    <location>
        <begin position="36"/>
        <end position="61"/>
    </location>
</feature>
<dbReference type="AlphaFoldDB" id="A0A7S4SBP0"/>
<proteinExistence type="predicted"/>
<feature type="transmembrane region" description="Helical" evidence="6">
    <location>
        <begin position="73"/>
        <end position="92"/>
    </location>
</feature>
<sequence>MNLKFCSFPPVRKSQYGVSFLTQVKILLRRKIKLSLIDPSVIGLVLVQAFLGLAMGLIYFGVGEKEPRGFTQLGYLFVFINMVTLAPIMSMPSQITDRVIMKTEVSESLYSEFAHVIAFLTVTVSLSLLGMTLLCVIMFAMGKMPWSSFGNLFYWGLLNFLMMDAMVGFGCAVSKSVETANYVLMPFQIFAGMFNGFALTKISAPSFLTWIFYISPASYAVEDISHFNYGDDPAVWDALVRTNGLEWSETSWITGTAITIAITLLGRIGQVLGLKYCQNIKK</sequence>
<evidence type="ECO:0000256" key="6">
    <source>
        <dbReference type="SAM" id="Phobius"/>
    </source>
</evidence>
<evidence type="ECO:0000256" key="2">
    <source>
        <dbReference type="ARBA" id="ARBA00022448"/>
    </source>
</evidence>
<dbReference type="GO" id="GO:0016020">
    <property type="term" value="C:membrane"/>
    <property type="evidence" value="ECO:0007669"/>
    <property type="project" value="UniProtKB-SubCell"/>
</dbReference>
<dbReference type="Pfam" id="PF01061">
    <property type="entry name" value="ABC2_membrane"/>
    <property type="match status" value="1"/>
</dbReference>
<accession>A0A7S4SBP0</accession>
<evidence type="ECO:0000256" key="3">
    <source>
        <dbReference type="ARBA" id="ARBA00022692"/>
    </source>
</evidence>
<comment type="subcellular location">
    <subcellularLocation>
        <location evidence="1">Membrane</location>
        <topology evidence="1">Multi-pass membrane protein</topology>
    </subcellularLocation>
</comment>
<feature type="transmembrane region" description="Helical" evidence="6">
    <location>
        <begin position="252"/>
        <end position="274"/>
    </location>
</feature>
<evidence type="ECO:0000256" key="5">
    <source>
        <dbReference type="ARBA" id="ARBA00023136"/>
    </source>
</evidence>
<keyword evidence="5 6" id="KW-0472">Membrane</keyword>
<keyword evidence="2" id="KW-0813">Transport</keyword>
<dbReference type="InterPro" id="IPR050352">
    <property type="entry name" value="ABCG_transporters"/>
</dbReference>
<dbReference type="PANTHER" id="PTHR48041:SF139">
    <property type="entry name" value="PROTEIN SCARLET"/>
    <property type="match status" value="1"/>
</dbReference>
<dbReference type="EMBL" id="HBNR01067624">
    <property type="protein sequence ID" value="CAE4640534.1"/>
    <property type="molecule type" value="Transcribed_RNA"/>
</dbReference>